<dbReference type="AlphaFoldDB" id="A0A7S0IMG3"/>
<dbReference type="SUPFAM" id="SSF54909">
    <property type="entry name" value="Dimeric alpha+beta barrel"/>
    <property type="match status" value="1"/>
</dbReference>
<gene>
    <name evidence="2" type="ORF">MCOM1403_LOCUS11861</name>
</gene>
<protein>
    <recommendedName>
        <fullName evidence="1">DUF1330 domain-containing protein</fullName>
    </recommendedName>
</protein>
<dbReference type="InterPro" id="IPR010753">
    <property type="entry name" value="DUF1330"/>
</dbReference>
<evidence type="ECO:0000259" key="1">
    <source>
        <dbReference type="Pfam" id="PF07045"/>
    </source>
</evidence>
<accession>A0A7S0IMG3</accession>
<dbReference type="Pfam" id="PF07045">
    <property type="entry name" value="DUF1330"/>
    <property type="match status" value="1"/>
</dbReference>
<feature type="domain" description="DUF1330" evidence="1">
    <location>
        <begin position="3"/>
        <end position="82"/>
    </location>
</feature>
<dbReference type="InterPro" id="IPR011008">
    <property type="entry name" value="Dimeric_a/b-barrel"/>
</dbReference>
<organism evidence="2">
    <name type="scientific">Micromonas pusilla</name>
    <name type="common">Picoplanktonic green alga</name>
    <name type="synonym">Chromulina pusilla</name>
    <dbReference type="NCBI Taxonomy" id="38833"/>
    <lineage>
        <taxon>Eukaryota</taxon>
        <taxon>Viridiplantae</taxon>
        <taxon>Chlorophyta</taxon>
        <taxon>Mamiellophyceae</taxon>
        <taxon>Mamiellales</taxon>
        <taxon>Mamiellaceae</taxon>
        <taxon>Micromonas</taxon>
    </lineage>
</organism>
<proteinExistence type="predicted"/>
<reference evidence="2" key="1">
    <citation type="submission" date="2021-01" db="EMBL/GenBank/DDBJ databases">
        <authorList>
            <person name="Corre E."/>
            <person name="Pelletier E."/>
            <person name="Niang G."/>
            <person name="Scheremetjew M."/>
            <person name="Finn R."/>
            <person name="Kale V."/>
            <person name="Holt S."/>
            <person name="Cochrane G."/>
            <person name="Meng A."/>
            <person name="Brown T."/>
            <person name="Cohen L."/>
        </authorList>
    </citation>
    <scope>NUCLEOTIDE SEQUENCE</scope>
    <source>
        <strain evidence="2">CCMP1723</strain>
    </source>
</reference>
<dbReference type="EMBL" id="HBEQ01014703">
    <property type="protein sequence ID" value="CAD8526265.1"/>
    <property type="molecule type" value="Transcribed_RNA"/>
</dbReference>
<sequence>MDGLMKYVPPVVETAKAHGGGYVGVKLGVKEDVAGSEQADAVDISPVIEFPSADAAMTWINSDEYRAIKPARTDNSTGQVAMFAANMLPAGFDTSTFGAYVSTLKSFKSAEHKAKFAEAYPPLLKANNAKFGATMIARVPMRGDGSDALLYSENCEEMHIAVLIGFPTYEGAVSYLSDPEFGVEQTKCRLDTMVGPLAVVKATSQADGPFPQYSGVPHER</sequence>
<name>A0A7S0IMG3_MICPS</name>
<evidence type="ECO:0000313" key="2">
    <source>
        <dbReference type="EMBL" id="CAD8526265.1"/>
    </source>
</evidence>
<dbReference type="Gene3D" id="3.30.70.100">
    <property type="match status" value="1"/>
</dbReference>